<evidence type="ECO:0000256" key="2">
    <source>
        <dbReference type="ARBA" id="ARBA00006275"/>
    </source>
</evidence>
<evidence type="ECO:0000256" key="3">
    <source>
        <dbReference type="ARBA" id="ARBA00022729"/>
    </source>
</evidence>
<dbReference type="Pfam" id="PF14322">
    <property type="entry name" value="SusD-like_3"/>
    <property type="match status" value="1"/>
</dbReference>
<evidence type="ECO:0000259" key="7">
    <source>
        <dbReference type="Pfam" id="PF14322"/>
    </source>
</evidence>
<evidence type="ECO:0000259" key="6">
    <source>
        <dbReference type="Pfam" id="PF07980"/>
    </source>
</evidence>
<dbReference type="EMBL" id="FWXO01000005">
    <property type="protein sequence ID" value="SMC79602.1"/>
    <property type="molecule type" value="Genomic_DNA"/>
</dbReference>
<name>A0A1W2C3X3_9FLAO</name>
<comment type="subcellular location">
    <subcellularLocation>
        <location evidence="1">Cell outer membrane</location>
    </subcellularLocation>
</comment>
<keyword evidence="9" id="KW-1185">Reference proteome</keyword>
<evidence type="ECO:0000256" key="1">
    <source>
        <dbReference type="ARBA" id="ARBA00004442"/>
    </source>
</evidence>
<accession>A0A1W2C3X3</accession>
<proteinExistence type="inferred from homology"/>
<dbReference type="InterPro" id="IPR033985">
    <property type="entry name" value="SusD-like_N"/>
</dbReference>
<comment type="similarity">
    <text evidence="2">Belongs to the SusD family.</text>
</comment>
<evidence type="ECO:0000313" key="8">
    <source>
        <dbReference type="EMBL" id="SMC79602.1"/>
    </source>
</evidence>
<dbReference type="InterPro" id="IPR012944">
    <property type="entry name" value="SusD_RagB_dom"/>
</dbReference>
<gene>
    <name evidence="8" type="ORF">SAMN05660703_2787</name>
</gene>
<feature type="domain" description="RagB/SusD" evidence="6">
    <location>
        <begin position="394"/>
        <end position="532"/>
    </location>
</feature>
<dbReference type="Pfam" id="PF07980">
    <property type="entry name" value="SusD_RagB"/>
    <property type="match status" value="1"/>
</dbReference>
<sequence>MLKNIKRNKIKGITCMLGVLAASYSCNDLVDEEPLSEIGPNSFYTNNDQLQEGVIAAYDGMQGTYNQATFFWGEFRSDNHQPFAGGQASQNNLEIVNNDITQGNPAVRWNNLYRMIDRANQAIINAPNIPNLDESLLAEALAIRAKAYFDAVRVWGAVPLFTEPVKLLSDATKPVTDGDIIMNEVVIPDMLRAEELITPLADEFRFSKSSIYALQAEVYMWLNDYPKAKVALESLIGLGQHRLVTTAEAWDDMFYNNQPVPAVPDGRGKIQVGSELILSIRYDITEDRDFGGTRNNRSGIMGLFYAGIPSYVISETVENKWREKFPIDSLEWVTKYPTVDPVLTRTVFEDDGMGGVIEVEKPVYGDWRYYLTRQGRVDGFSSVDIGEARTAKWQQTNYSANEDDTDIALYRYADMILLLAEAENFIDLTGATSLDLVNEIRTARQLPQVSAAEFGATPEERLNYILDERQLELFGEGKRWWDLVRNNKAMEVINPIMSLRPEGVQITEDRLVWPIYVDHLIENPLLEQNTGYRN</sequence>
<dbReference type="GO" id="GO:0009279">
    <property type="term" value="C:cell outer membrane"/>
    <property type="evidence" value="ECO:0007669"/>
    <property type="project" value="UniProtKB-SubCell"/>
</dbReference>
<dbReference type="PROSITE" id="PS51257">
    <property type="entry name" value="PROKAR_LIPOPROTEIN"/>
    <property type="match status" value="1"/>
</dbReference>
<keyword evidence="4" id="KW-0472">Membrane</keyword>
<dbReference type="STRING" id="504486.SAMN05660703_2787"/>
<evidence type="ECO:0000256" key="5">
    <source>
        <dbReference type="ARBA" id="ARBA00023237"/>
    </source>
</evidence>
<dbReference type="Proteomes" id="UP000192360">
    <property type="component" value="Unassembled WGS sequence"/>
</dbReference>
<dbReference type="SUPFAM" id="SSF48452">
    <property type="entry name" value="TPR-like"/>
    <property type="match status" value="1"/>
</dbReference>
<evidence type="ECO:0000256" key="4">
    <source>
        <dbReference type="ARBA" id="ARBA00023136"/>
    </source>
</evidence>
<evidence type="ECO:0000313" key="9">
    <source>
        <dbReference type="Proteomes" id="UP000192360"/>
    </source>
</evidence>
<keyword evidence="3" id="KW-0732">Signal</keyword>
<dbReference type="RefSeq" id="WP_084062354.1">
    <property type="nucleotide sequence ID" value="NZ_FWXO01000005.1"/>
</dbReference>
<reference evidence="8 9" key="1">
    <citation type="submission" date="2017-04" db="EMBL/GenBank/DDBJ databases">
        <authorList>
            <person name="Afonso C.L."/>
            <person name="Miller P.J."/>
            <person name="Scott M.A."/>
            <person name="Spackman E."/>
            <person name="Goraichik I."/>
            <person name="Dimitrov K.M."/>
            <person name="Suarez D.L."/>
            <person name="Swayne D.E."/>
        </authorList>
    </citation>
    <scope>NUCLEOTIDE SEQUENCE [LARGE SCALE GENOMIC DNA]</scope>
    <source>
        <strain evidence="8 9">DSM 21164</strain>
    </source>
</reference>
<dbReference type="OrthoDB" id="5694214at2"/>
<dbReference type="Gene3D" id="1.25.40.390">
    <property type="match status" value="1"/>
</dbReference>
<dbReference type="AlphaFoldDB" id="A0A1W2C3X3"/>
<keyword evidence="5" id="KW-0998">Cell outer membrane</keyword>
<feature type="domain" description="SusD-like N-terminal" evidence="7">
    <location>
        <begin position="44"/>
        <end position="220"/>
    </location>
</feature>
<dbReference type="InterPro" id="IPR011990">
    <property type="entry name" value="TPR-like_helical_dom_sf"/>
</dbReference>
<organism evidence="8 9">
    <name type="scientific">Cellulophaga tyrosinoxydans</name>
    <dbReference type="NCBI Taxonomy" id="504486"/>
    <lineage>
        <taxon>Bacteria</taxon>
        <taxon>Pseudomonadati</taxon>
        <taxon>Bacteroidota</taxon>
        <taxon>Flavobacteriia</taxon>
        <taxon>Flavobacteriales</taxon>
        <taxon>Flavobacteriaceae</taxon>
        <taxon>Cellulophaga</taxon>
    </lineage>
</organism>
<protein>
    <submittedName>
        <fullName evidence="8">Starch-binding associating with outer membrane</fullName>
    </submittedName>
</protein>